<keyword evidence="3" id="KW-1185">Reference proteome</keyword>
<comment type="caution">
    <text evidence="2">The sequence shown here is derived from an EMBL/GenBank/DDBJ whole genome shotgun (WGS) entry which is preliminary data.</text>
</comment>
<dbReference type="PANTHER" id="PTHR24148:SF77">
    <property type="entry name" value="HETEROKARYON INCOMPATIBILITY DOMAIN-CONTAINING PROTEIN"/>
    <property type="match status" value="1"/>
</dbReference>
<protein>
    <recommendedName>
        <fullName evidence="1">Heterokaryon incompatibility domain-containing protein</fullName>
    </recommendedName>
</protein>
<dbReference type="InterPro" id="IPR010730">
    <property type="entry name" value="HET"/>
</dbReference>
<dbReference type="Pfam" id="PF06985">
    <property type="entry name" value="HET"/>
    <property type="match status" value="1"/>
</dbReference>
<dbReference type="InterPro" id="IPR052895">
    <property type="entry name" value="HetReg/Transcr_Mod"/>
</dbReference>
<organism evidence="2 3">
    <name type="scientific">Cytospora paraplurivora</name>
    <dbReference type="NCBI Taxonomy" id="2898453"/>
    <lineage>
        <taxon>Eukaryota</taxon>
        <taxon>Fungi</taxon>
        <taxon>Dikarya</taxon>
        <taxon>Ascomycota</taxon>
        <taxon>Pezizomycotina</taxon>
        <taxon>Sordariomycetes</taxon>
        <taxon>Sordariomycetidae</taxon>
        <taxon>Diaporthales</taxon>
        <taxon>Cytosporaceae</taxon>
        <taxon>Cytospora</taxon>
    </lineage>
</organism>
<dbReference type="Proteomes" id="UP001320245">
    <property type="component" value="Unassembled WGS sequence"/>
</dbReference>
<feature type="domain" description="Heterokaryon incompatibility" evidence="1">
    <location>
        <begin position="12"/>
        <end position="118"/>
    </location>
</feature>
<evidence type="ECO:0000259" key="1">
    <source>
        <dbReference type="Pfam" id="PF06985"/>
    </source>
</evidence>
<gene>
    <name evidence="2" type="ORF">SLS53_005343</name>
</gene>
<dbReference type="Pfam" id="PF26639">
    <property type="entry name" value="Het-6_barrel"/>
    <property type="match status" value="1"/>
</dbReference>
<dbReference type="AlphaFoldDB" id="A0AAN9YGE6"/>
<dbReference type="PANTHER" id="PTHR24148">
    <property type="entry name" value="ANKYRIN REPEAT DOMAIN-CONTAINING PROTEIN 39 HOMOLOG-RELATED"/>
    <property type="match status" value="1"/>
</dbReference>
<reference evidence="2 3" key="1">
    <citation type="journal article" date="2023" name="PLoS ONE">
        <title>Cytospora paraplurivora sp. nov. isolated from orchards with fruit tree decline syndrome in Ontario, Canada.</title>
        <authorList>
            <person name="Ilyukhin E."/>
            <person name="Nguyen H.D.T."/>
            <person name="Castle A.J."/>
            <person name="Ellouze W."/>
        </authorList>
    </citation>
    <scope>NUCLEOTIDE SEQUENCE [LARGE SCALE GENOMIC DNA]</scope>
    <source>
        <strain evidence="2 3">FDS-564</strain>
    </source>
</reference>
<evidence type="ECO:0000313" key="3">
    <source>
        <dbReference type="Proteomes" id="UP001320245"/>
    </source>
</evidence>
<name>A0AAN9YGE6_9PEZI</name>
<sequence length="514" mass="59436">MLCHNSCGDFDLEEDWFWIDSICINQDDIDERQSQVKLMGQIYRQAAKTLVWLAEATEDTDQAIEFLAELARRRPDLRRDVKKYGKSMPRALEGHNGWKSLERLLSLPWWRRVWTLQEFVLARDLRFYCGTKSICRRDFRRGTMAVELCSPLDKHIESRVWHTAWNRRRLMQWYEDDQRKENMSLVSLMAFCGDYQATDPRDRIWALYGLLREEDRQMMGYPTYGSDVKSLYTSLVKACVDTYGSLDIICYAQPFRSHDPDWPSWVPDWRVNVQPLRVSLMASQSANETLANFRPSGGRNKSKKHTVKPIVEATSSINTMTASLQQIGELRDSLARTLVLNRRDQYLDRPAPVRRYNSELLQVAAACQNEEGNGPAPAWILRWWQNNGDLRIRGSTIRDICYSEGYDSSIFGTGRSIFENRKGFFPRMRGVTMGGMRRLMVTDEGHVGMAPVRAQKGDMVCVLFECSVPVALREREGCGADGPVYELIGECYLDGFMEGEALDLDKQTRDFRIQ</sequence>
<evidence type="ECO:0000313" key="2">
    <source>
        <dbReference type="EMBL" id="KAK7740500.1"/>
    </source>
</evidence>
<dbReference type="EMBL" id="JAJSPL020000020">
    <property type="protein sequence ID" value="KAK7740500.1"/>
    <property type="molecule type" value="Genomic_DNA"/>
</dbReference>
<accession>A0AAN9YGE6</accession>
<proteinExistence type="predicted"/>